<keyword evidence="2" id="KW-0812">Transmembrane</keyword>
<feature type="transmembrane region" description="Helical" evidence="2">
    <location>
        <begin position="43"/>
        <end position="65"/>
    </location>
</feature>
<name>A0ABR4K2P9_9EURO</name>
<evidence type="ECO:0000256" key="3">
    <source>
        <dbReference type="SAM" id="SignalP"/>
    </source>
</evidence>
<evidence type="ECO:0000313" key="5">
    <source>
        <dbReference type="Proteomes" id="UP001610444"/>
    </source>
</evidence>
<evidence type="ECO:0000256" key="1">
    <source>
        <dbReference type="SAM" id="MobiDB-lite"/>
    </source>
</evidence>
<sequence length="377" mass="41242">MTLMHPLLTKITTLLIFFPHPTLQITEYVPDPASCSILGDGDVYGIGVRLGYYFAWASGLLAVAFDNSSAVRDARKGVSVISLAIFAILIRNTLNGSFAILEWSLVVPMVMWAPFLILLPRSLVDTQDRAGAALFMCVMGLVMLVQPWVWFSRTQQGRREGCEARTFLYAYFDLFNEHYIGFQRFMAVMYCLGGCLLVGWAFVRFAAGLDARSEDSNSEGLQEGEARVEGQESGGGGGDGDGQQQQQQQNASAAAFDLPYDESDRFDRWFFRIFFIIFFGPAGIMTIIFGERILAGNDVDLSGSPIGSSSQLIPLIVGLTGLISTVWSVAFGVYQRHVRRKESQGQGQAGSDGQAEAANGSITGRRTHGPHLSKSLV</sequence>
<feature type="transmembrane region" description="Helical" evidence="2">
    <location>
        <begin position="131"/>
        <end position="151"/>
    </location>
</feature>
<feature type="region of interest" description="Disordered" evidence="1">
    <location>
        <begin position="214"/>
        <end position="253"/>
    </location>
</feature>
<feature type="region of interest" description="Disordered" evidence="1">
    <location>
        <begin position="342"/>
        <end position="377"/>
    </location>
</feature>
<comment type="caution">
    <text evidence="4">The sequence shown here is derived from an EMBL/GenBank/DDBJ whole genome shotgun (WGS) entry which is preliminary data.</text>
</comment>
<proteinExistence type="predicted"/>
<feature type="compositionally biased region" description="Gly residues" evidence="1">
    <location>
        <begin position="232"/>
        <end position="241"/>
    </location>
</feature>
<evidence type="ECO:0000256" key="2">
    <source>
        <dbReference type="SAM" id="Phobius"/>
    </source>
</evidence>
<feature type="transmembrane region" description="Helical" evidence="2">
    <location>
        <begin position="269"/>
        <end position="290"/>
    </location>
</feature>
<protein>
    <submittedName>
        <fullName evidence="4">Uncharacterized protein</fullName>
    </submittedName>
</protein>
<feature type="transmembrane region" description="Helical" evidence="2">
    <location>
        <begin position="77"/>
        <end position="94"/>
    </location>
</feature>
<reference evidence="4 5" key="1">
    <citation type="submission" date="2024-07" db="EMBL/GenBank/DDBJ databases">
        <title>Section-level genome sequencing and comparative genomics of Aspergillus sections Usti and Cavernicolus.</title>
        <authorList>
            <consortium name="Lawrence Berkeley National Laboratory"/>
            <person name="Nybo J.L."/>
            <person name="Vesth T.C."/>
            <person name="Theobald S."/>
            <person name="Frisvad J.C."/>
            <person name="Larsen T.O."/>
            <person name="Kjaerboelling I."/>
            <person name="Rothschild-Mancinelli K."/>
            <person name="Lyhne E.K."/>
            <person name="Kogle M.E."/>
            <person name="Barry K."/>
            <person name="Clum A."/>
            <person name="Na H."/>
            <person name="Ledsgaard L."/>
            <person name="Lin J."/>
            <person name="Lipzen A."/>
            <person name="Kuo A."/>
            <person name="Riley R."/>
            <person name="Mondo S."/>
            <person name="LaButti K."/>
            <person name="Haridas S."/>
            <person name="Pangalinan J."/>
            <person name="Salamov A.A."/>
            <person name="Simmons B.A."/>
            <person name="Magnuson J.K."/>
            <person name="Chen J."/>
            <person name="Drula E."/>
            <person name="Henrissat B."/>
            <person name="Wiebenga A."/>
            <person name="Lubbers R.J."/>
            <person name="Gomes A.C."/>
            <person name="Macurrencykelacurrency M.R."/>
            <person name="Stajich J."/>
            <person name="Grigoriev I.V."/>
            <person name="Mortensen U.H."/>
            <person name="De vries R.P."/>
            <person name="Baker S.E."/>
            <person name="Andersen M.R."/>
        </authorList>
    </citation>
    <scope>NUCLEOTIDE SEQUENCE [LARGE SCALE GENOMIC DNA]</scope>
    <source>
        <strain evidence="4 5">CBS 756.74</strain>
    </source>
</reference>
<accession>A0ABR4K2P9</accession>
<feature type="signal peptide" evidence="3">
    <location>
        <begin position="1"/>
        <end position="24"/>
    </location>
</feature>
<keyword evidence="3" id="KW-0732">Signal</keyword>
<feature type="compositionally biased region" description="Low complexity" evidence="1">
    <location>
        <begin position="344"/>
        <end position="358"/>
    </location>
</feature>
<gene>
    <name evidence="4" type="ORF">BJX68DRAFT_268684</name>
</gene>
<dbReference type="EMBL" id="JBFXLR010000032">
    <property type="protein sequence ID" value="KAL2846603.1"/>
    <property type="molecule type" value="Genomic_DNA"/>
</dbReference>
<feature type="transmembrane region" description="Helical" evidence="2">
    <location>
        <begin position="100"/>
        <end position="119"/>
    </location>
</feature>
<keyword evidence="5" id="KW-1185">Reference proteome</keyword>
<dbReference type="RefSeq" id="XP_070897297.1">
    <property type="nucleotide sequence ID" value="XM_071046158.1"/>
</dbReference>
<organism evidence="4 5">
    <name type="scientific">Aspergillus pseudodeflectus</name>
    <dbReference type="NCBI Taxonomy" id="176178"/>
    <lineage>
        <taxon>Eukaryota</taxon>
        <taxon>Fungi</taxon>
        <taxon>Dikarya</taxon>
        <taxon>Ascomycota</taxon>
        <taxon>Pezizomycotina</taxon>
        <taxon>Eurotiomycetes</taxon>
        <taxon>Eurotiomycetidae</taxon>
        <taxon>Eurotiales</taxon>
        <taxon>Aspergillaceae</taxon>
        <taxon>Aspergillus</taxon>
        <taxon>Aspergillus subgen. Nidulantes</taxon>
    </lineage>
</organism>
<evidence type="ECO:0000313" key="4">
    <source>
        <dbReference type="EMBL" id="KAL2846603.1"/>
    </source>
</evidence>
<dbReference type="Proteomes" id="UP001610444">
    <property type="component" value="Unassembled WGS sequence"/>
</dbReference>
<feature type="transmembrane region" description="Helical" evidence="2">
    <location>
        <begin position="310"/>
        <end position="334"/>
    </location>
</feature>
<keyword evidence="2" id="KW-1133">Transmembrane helix</keyword>
<dbReference type="GeneID" id="98161322"/>
<keyword evidence="2" id="KW-0472">Membrane</keyword>
<feature type="transmembrane region" description="Helical" evidence="2">
    <location>
        <begin position="182"/>
        <end position="203"/>
    </location>
</feature>
<feature type="chain" id="PRO_5047208522" evidence="3">
    <location>
        <begin position="25"/>
        <end position="377"/>
    </location>
</feature>